<dbReference type="GO" id="GO:0006508">
    <property type="term" value="P:proteolysis"/>
    <property type="evidence" value="ECO:0007669"/>
    <property type="project" value="UniProtKB-KW"/>
</dbReference>
<dbReference type="InterPro" id="IPR021109">
    <property type="entry name" value="Peptidase_aspartic_dom_sf"/>
</dbReference>
<dbReference type="AlphaFoldDB" id="A0AAP0IHG9"/>
<evidence type="ECO:0000256" key="7">
    <source>
        <dbReference type="RuleBase" id="RU000454"/>
    </source>
</evidence>
<name>A0AAP0IHG9_9MAGN</name>
<dbReference type="PANTHER" id="PTHR47967:SF31">
    <property type="entry name" value="ASPARTYL PROTEASE FAMILY PROTEIN"/>
    <property type="match status" value="1"/>
</dbReference>
<comment type="caution">
    <text evidence="10">The sequence shown here is derived from an EMBL/GenBank/DDBJ whole genome shotgun (WGS) entry which is preliminary data.</text>
</comment>
<protein>
    <recommendedName>
        <fullName evidence="9">Peptidase A1 domain-containing protein</fullName>
    </recommendedName>
</protein>
<keyword evidence="2 7" id="KW-0645">Protease</keyword>
<keyword evidence="8" id="KW-0732">Signal</keyword>
<evidence type="ECO:0000256" key="4">
    <source>
        <dbReference type="ARBA" id="ARBA00022801"/>
    </source>
</evidence>
<accession>A0AAP0IHG9</accession>
<dbReference type="SUPFAM" id="SSF50630">
    <property type="entry name" value="Acid proteases"/>
    <property type="match status" value="1"/>
</dbReference>
<feature type="active site" evidence="6">
    <location>
        <position position="321"/>
    </location>
</feature>
<evidence type="ECO:0000313" key="10">
    <source>
        <dbReference type="EMBL" id="KAK9115113.1"/>
    </source>
</evidence>
<evidence type="ECO:0000256" key="2">
    <source>
        <dbReference type="ARBA" id="ARBA00022670"/>
    </source>
</evidence>
<dbReference type="GO" id="GO:0004190">
    <property type="term" value="F:aspartic-type endopeptidase activity"/>
    <property type="evidence" value="ECO:0007669"/>
    <property type="project" value="UniProtKB-KW"/>
</dbReference>
<dbReference type="PROSITE" id="PS00141">
    <property type="entry name" value="ASP_PROTEASE"/>
    <property type="match status" value="1"/>
</dbReference>
<dbReference type="InterPro" id="IPR032861">
    <property type="entry name" value="TAXi_N"/>
</dbReference>
<evidence type="ECO:0000256" key="1">
    <source>
        <dbReference type="ARBA" id="ARBA00007447"/>
    </source>
</evidence>
<evidence type="ECO:0000259" key="9">
    <source>
        <dbReference type="PROSITE" id="PS51767"/>
    </source>
</evidence>
<feature type="chain" id="PRO_5043044670" description="Peptidase A1 domain-containing protein" evidence="8">
    <location>
        <begin position="25"/>
        <end position="467"/>
    </location>
</feature>
<evidence type="ECO:0000256" key="6">
    <source>
        <dbReference type="PIRSR" id="PIRSR601461-1"/>
    </source>
</evidence>
<dbReference type="InterPro" id="IPR001969">
    <property type="entry name" value="Aspartic_peptidase_AS"/>
</dbReference>
<evidence type="ECO:0000256" key="5">
    <source>
        <dbReference type="ARBA" id="ARBA00023180"/>
    </source>
</evidence>
<dbReference type="PANTHER" id="PTHR47967">
    <property type="entry name" value="OS07G0603500 PROTEIN-RELATED"/>
    <property type="match status" value="1"/>
</dbReference>
<feature type="domain" description="Peptidase A1" evidence="9">
    <location>
        <begin position="84"/>
        <end position="446"/>
    </location>
</feature>
<dbReference type="Pfam" id="PF14543">
    <property type="entry name" value="TAXi_N"/>
    <property type="match status" value="1"/>
</dbReference>
<evidence type="ECO:0000313" key="11">
    <source>
        <dbReference type="Proteomes" id="UP001420932"/>
    </source>
</evidence>
<dbReference type="GO" id="GO:0005576">
    <property type="term" value="C:extracellular region"/>
    <property type="evidence" value="ECO:0007669"/>
    <property type="project" value="TreeGrafter"/>
</dbReference>
<dbReference type="EMBL" id="JBBNAF010000009">
    <property type="protein sequence ID" value="KAK9115113.1"/>
    <property type="molecule type" value="Genomic_DNA"/>
</dbReference>
<feature type="signal peptide" evidence="8">
    <location>
        <begin position="1"/>
        <end position="24"/>
    </location>
</feature>
<dbReference type="InterPro" id="IPR033121">
    <property type="entry name" value="PEPTIDASE_A1"/>
</dbReference>
<dbReference type="InterPro" id="IPR032799">
    <property type="entry name" value="TAXi_C"/>
</dbReference>
<dbReference type="PROSITE" id="PS51767">
    <property type="entry name" value="PEPTIDASE_A1"/>
    <property type="match status" value="1"/>
</dbReference>
<dbReference type="Proteomes" id="UP001420932">
    <property type="component" value="Unassembled WGS sequence"/>
</dbReference>
<keyword evidence="11" id="KW-1185">Reference proteome</keyword>
<dbReference type="Pfam" id="PF14541">
    <property type="entry name" value="TAXi_C"/>
    <property type="match status" value="1"/>
</dbReference>
<keyword evidence="4 7" id="KW-0378">Hydrolase</keyword>
<dbReference type="PRINTS" id="PR00792">
    <property type="entry name" value="PEPSIN"/>
</dbReference>
<organism evidence="10 11">
    <name type="scientific">Stephania yunnanensis</name>
    <dbReference type="NCBI Taxonomy" id="152371"/>
    <lineage>
        <taxon>Eukaryota</taxon>
        <taxon>Viridiplantae</taxon>
        <taxon>Streptophyta</taxon>
        <taxon>Embryophyta</taxon>
        <taxon>Tracheophyta</taxon>
        <taxon>Spermatophyta</taxon>
        <taxon>Magnoliopsida</taxon>
        <taxon>Ranunculales</taxon>
        <taxon>Menispermaceae</taxon>
        <taxon>Menispermoideae</taxon>
        <taxon>Cissampelideae</taxon>
        <taxon>Stephania</taxon>
    </lineage>
</organism>
<proteinExistence type="inferred from homology"/>
<dbReference type="InterPro" id="IPR001461">
    <property type="entry name" value="Aspartic_peptidase_A1"/>
</dbReference>
<reference evidence="10 11" key="1">
    <citation type="submission" date="2024-01" db="EMBL/GenBank/DDBJ databases">
        <title>Genome assemblies of Stephania.</title>
        <authorList>
            <person name="Yang L."/>
        </authorList>
    </citation>
    <scope>NUCLEOTIDE SEQUENCE [LARGE SCALE GENOMIC DNA]</scope>
    <source>
        <strain evidence="10">YNDBR</strain>
        <tissue evidence="10">Leaf</tissue>
    </source>
</reference>
<dbReference type="CDD" id="cd05476">
    <property type="entry name" value="pepsin_A_like_plant"/>
    <property type="match status" value="1"/>
</dbReference>
<dbReference type="InterPro" id="IPR034161">
    <property type="entry name" value="Pepsin-like_plant"/>
</dbReference>
<keyword evidence="3 7" id="KW-0064">Aspartyl protease</keyword>
<dbReference type="InterPro" id="IPR051708">
    <property type="entry name" value="Plant_Aspart_Prot_A1"/>
</dbReference>
<sequence length="467" mass="51138">MALLFLLLHYLTLVLLSLISPLSSLKTHQPQQLSLSFPLSLTPLNHSHVLKNPIFASLQSNTTTNNNNRPLGVVKSSFKYTMALVVSLPIGTPPQTQQVVLDTGSQLSWIKCNNNNNNKDNNKNKQPLAEKTSLMFNPTLSSSFSALPCTHPLCKPRNPDFTLPTSCDQNRLCHYSYFYADGTYAEGNLVREKIALSNTQTTPPLILGCTRDSSSAEGILGMNLGRLSFSSQTRLSKFSYCVPDRTRRNSPAGTFFLGENPNSGKFRYVDFLKPASQRMPNFDPLAYTVGVEGIRIGGKRLNISRTAFRADRGGAGQTIVDSGTEYTFLVAEAYGKVREEVAARAGARGRAVEKRGFVYEGALDLCYVGRAEEIGRLVGEMVFEFEKGVEIRVAAERVFTDVGGGATCLSIGRSDLLGVESNIIGNFHQQNLWVEFDLVNRRVGSVRPTVADHDFGDGTCFSLGPAA</sequence>
<dbReference type="Gene3D" id="2.40.70.10">
    <property type="entry name" value="Acid Proteases"/>
    <property type="match status" value="2"/>
</dbReference>
<comment type="similarity">
    <text evidence="1 7">Belongs to the peptidase A1 family.</text>
</comment>
<feature type="active site" evidence="6">
    <location>
        <position position="102"/>
    </location>
</feature>
<evidence type="ECO:0000256" key="3">
    <source>
        <dbReference type="ARBA" id="ARBA00022750"/>
    </source>
</evidence>
<keyword evidence="5" id="KW-0325">Glycoprotein</keyword>
<evidence type="ECO:0000256" key="8">
    <source>
        <dbReference type="SAM" id="SignalP"/>
    </source>
</evidence>
<gene>
    <name evidence="10" type="ORF">Syun_021910</name>
</gene>